<name>A0ABX8JH43_9BACT</name>
<reference evidence="2 3" key="1">
    <citation type="submission" date="2021-06" db="EMBL/GenBank/DDBJ databases">
        <title>Gemonas diversity in paddy soil.</title>
        <authorList>
            <person name="Liu G."/>
        </authorList>
    </citation>
    <scope>NUCLEOTIDE SEQUENCE [LARGE SCALE GENOMIC DNA]</scope>
    <source>
        <strain evidence="2 3">RG29</strain>
    </source>
</reference>
<proteinExistence type="predicted"/>
<evidence type="ECO:0000313" key="2">
    <source>
        <dbReference type="EMBL" id="QWV97638.1"/>
    </source>
</evidence>
<protein>
    <submittedName>
        <fullName evidence="2">DUF4175 domain-containing protein</fullName>
    </submittedName>
</protein>
<evidence type="ECO:0000313" key="3">
    <source>
        <dbReference type="Proteomes" id="UP000683493"/>
    </source>
</evidence>
<evidence type="ECO:0000256" key="1">
    <source>
        <dbReference type="SAM" id="MobiDB-lite"/>
    </source>
</evidence>
<accession>A0ABX8JH43</accession>
<dbReference type="EMBL" id="CP076724">
    <property type="protein sequence ID" value="QWV97638.1"/>
    <property type="molecule type" value="Genomic_DNA"/>
</dbReference>
<sequence length="973" mass="109146">MNWETHARQAEVKLRASRIPGSEEIISLIKRVNPTSLPLSDSDRERGYRLKSELQNLLLENYGESFRLDRHPYSDNILLIRHRSIPTVDACHTHIRSLSAKALDALDEPPPVPVPAATAKPAAKKRLSQAEPGAPAGEALNTAQQLLAEYDFPSAEERLTGIRIRDRKELTYLIKGVRILVEEMGAYESAAATILSQPAEFQGERRVRELLALSCYGRDMIPEARALLDTLRPDELGKSALLAYADISFRDGNLSAAMALLQLSEAKEGILPAETELRKKIEACMRAEAEKLMRRAEGAFAAGELEQVESLARQALAHSPRYQEARQLLRKVDAIKTAGEIGALWSQYEAMAAPEQRLDLLGKLLELDTNNEERIKGLIATEKALVRRRTADDRLQELATLAAREDWSRCFDILHWLTHQDDAEGSDVAFDIAPSFSVLYRNRRLFKLPAPEAKKIWLDLVAVKARLLDGNQDGCLERFEQIKRYFDSYPYFSEEYDRLVTCESEAARNEADKLMKELYFEASSLMEARVLAARLRRTITKLPPDEVARFRSMIDLAVSYHIPKNSEEDNLDDYRTLLLIGNAAKAASLRESISDRDRVASIDRETAEYFAISVEPIAVTVSPDAPLDLASEPGSPLTQIGESPRHVLFREDEETIIVVDLARPGAARYRSPHFKNLGYLDSLPDRDIFLFANTVTCNNVWRAKLSEAEAYFCAEIEVNRNYTYEGRASFIGMFMSSSKDNDYYACIEESDGVRVVKQSLDVHSSTVRSFHLKGEVSGISRASYHPDTLLICTDSGTFLLNSNLDLPHGSSPLARTFPMRLFALHIEKLNVYISDNVVKVLNSKLRIIKQYPNSSAGTFVSSPGVMALCTETDTALISLATGKGTFYDLNSNKFSQTIPLGRLLWTNTPTRWHCFDYDKGSSTLVVKDITHELATLLEWRVICTPDQDGDTQLANIRQFEDPAFFNLPAKAPA</sequence>
<keyword evidence="3" id="KW-1185">Reference proteome</keyword>
<gene>
    <name evidence="2" type="ORF">KP005_20275</name>
</gene>
<feature type="region of interest" description="Disordered" evidence="1">
    <location>
        <begin position="109"/>
        <end position="135"/>
    </location>
</feature>
<organism evidence="2 3">
    <name type="scientific">Geomonas diazotrophica</name>
    <dbReference type="NCBI Taxonomy" id="2843197"/>
    <lineage>
        <taxon>Bacteria</taxon>
        <taxon>Pseudomonadati</taxon>
        <taxon>Thermodesulfobacteriota</taxon>
        <taxon>Desulfuromonadia</taxon>
        <taxon>Geobacterales</taxon>
        <taxon>Geobacteraceae</taxon>
        <taxon>Geomonas</taxon>
    </lineage>
</organism>
<dbReference type="Proteomes" id="UP000683493">
    <property type="component" value="Chromosome"/>
</dbReference>